<dbReference type="AlphaFoldDB" id="A0A7W7MIM7"/>
<keyword evidence="4" id="KW-1185">Reference proteome</keyword>
<comment type="caution">
    <text evidence="2">The sequence shown here is derived from an EMBL/GenBank/DDBJ whole genome shotgun (WGS) entry which is preliminary data.</text>
</comment>
<evidence type="ECO:0000313" key="3">
    <source>
        <dbReference type="Proteomes" id="UP000590511"/>
    </source>
</evidence>
<proteinExistence type="predicted"/>
<evidence type="ECO:0000313" key="2">
    <source>
        <dbReference type="EMBL" id="MBB4751727.1"/>
    </source>
</evidence>
<protein>
    <submittedName>
        <fullName evidence="2">Uncharacterized protein</fullName>
    </submittedName>
</protein>
<dbReference type="Proteomes" id="UP000590511">
    <property type="component" value="Unassembled WGS sequence"/>
</dbReference>
<reference evidence="1 4" key="2">
    <citation type="submission" date="2021-01" db="EMBL/GenBank/DDBJ databases">
        <title>Whole genome shotgun sequence of Actinoplanes lobatus NBRC 12513.</title>
        <authorList>
            <person name="Komaki H."/>
            <person name="Tamura T."/>
        </authorList>
    </citation>
    <scope>NUCLEOTIDE SEQUENCE [LARGE SCALE GENOMIC DNA]</scope>
    <source>
        <strain evidence="1 4">NBRC 12513</strain>
    </source>
</reference>
<dbReference type="EMBL" id="BOMP01000105">
    <property type="protein sequence ID" value="GIE43309.1"/>
    <property type="molecule type" value="Genomic_DNA"/>
</dbReference>
<accession>A0A7W7MIM7</accession>
<name>A0A7W7MIM7_9ACTN</name>
<organism evidence="2 3">
    <name type="scientific">Actinoplanes lobatus</name>
    <dbReference type="NCBI Taxonomy" id="113568"/>
    <lineage>
        <taxon>Bacteria</taxon>
        <taxon>Bacillati</taxon>
        <taxon>Actinomycetota</taxon>
        <taxon>Actinomycetes</taxon>
        <taxon>Micromonosporales</taxon>
        <taxon>Micromonosporaceae</taxon>
        <taxon>Actinoplanes</taxon>
    </lineage>
</organism>
<reference evidence="2 3" key="1">
    <citation type="submission" date="2020-08" db="EMBL/GenBank/DDBJ databases">
        <title>Sequencing the genomes of 1000 actinobacteria strains.</title>
        <authorList>
            <person name="Klenk H.-P."/>
        </authorList>
    </citation>
    <scope>NUCLEOTIDE SEQUENCE [LARGE SCALE GENOMIC DNA]</scope>
    <source>
        <strain evidence="2 3">DSM 43150</strain>
    </source>
</reference>
<gene>
    <name evidence="1" type="ORF">Alo02nite_62070</name>
    <name evidence="2" type="ORF">BJ964_005888</name>
</gene>
<sequence length="162" mass="18463">MSLAYRYLAVVGDGHDVKDPVTVLRVIDGSSVALQLNDDAAWVRSALLARIEAGETPYRLRSISPRAAARIRKRRERRINFKFFLLVRDDDPTDTPVGVLREWEPSGGSGLYAETYNREGEWTSSNVRLNIERGSNIWARIVPSDASTVHQIIESWNRRWKP</sequence>
<dbReference type="Proteomes" id="UP000631312">
    <property type="component" value="Unassembled WGS sequence"/>
</dbReference>
<dbReference type="RefSeq" id="WP_188123718.1">
    <property type="nucleotide sequence ID" value="NZ_BOMP01000105.1"/>
</dbReference>
<evidence type="ECO:0000313" key="4">
    <source>
        <dbReference type="Proteomes" id="UP000631312"/>
    </source>
</evidence>
<evidence type="ECO:0000313" key="1">
    <source>
        <dbReference type="EMBL" id="GIE43309.1"/>
    </source>
</evidence>
<dbReference type="EMBL" id="JACHNC010000001">
    <property type="protein sequence ID" value="MBB4751727.1"/>
    <property type="molecule type" value="Genomic_DNA"/>
</dbReference>